<reference evidence="1" key="3">
    <citation type="submission" date="2020-12" db="UniProtKB">
        <authorList>
            <consortium name="EnsemblPlants"/>
        </authorList>
    </citation>
    <scope>IDENTIFICATION</scope>
</reference>
<dbReference type="Gramene" id="Pp3c17_9910V3.2">
    <property type="protein sequence ID" value="Pp3c17_9910V3.2"/>
    <property type="gene ID" value="Pp3c17_9910"/>
</dbReference>
<dbReference type="EMBL" id="ABEU02000017">
    <property type="status" value="NOT_ANNOTATED_CDS"/>
    <property type="molecule type" value="Genomic_DNA"/>
</dbReference>
<keyword evidence="2" id="KW-1185">Reference proteome</keyword>
<dbReference type="AlphaFoldDB" id="A0A7I4BGE5"/>
<organism evidence="1 2">
    <name type="scientific">Physcomitrium patens</name>
    <name type="common">Spreading-leaved earth moss</name>
    <name type="synonym">Physcomitrella patens</name>
    <dbReference type="NCBI Taxonomy" id="3218"/>
    <lineage>
        <taxon>Eukaryota</taxon>
        <taxon>Viridiplantae</taxon>
        <taxon>Streptophyta</taxon>
        <taxon>Embryophyta</taxon>
        <taxon>Bryophyta</taxon>
        <taxon>Bryophytina</taxon>
        <taxon>Bryopsida</taxon>
        <taxon>Funariidae</taxon>
        <taxon>Funariales</taxon>
        <taxon>Funariaceae</taxon>
        <taxon>Physcomitrium</taxon>
    </lineage>
</organism>
<reference evidence="1 2" key="2">
    <citation type="journal article" date="2018" name="Plant J.">
        <title>The Physcomitrella patens chromosome-scale assembly reveals moss genome structure and evolution.</title>
        <authorList>
            <person name="Lang D."/>
            <person name="Ullrich K.K."/>
            <person name="Murat F."/>
            <person name="Fuchs J."/>
            <person name="Jenkins J."/>
            <person name="Haas F.B."/>
            <person name="Piednoel M."/>
            <person name="Gundlach H."/>
            <person name="Van Bel M."/>
            <person name="Meyberg R."/>
            <person name="Vives C."/>
            <person name="Morata J."/>
            <person name="Symeonidi A."/>
            <person name="Hiss M."/>
            <person name="Muchero W."/>
            <person name="Kamisugi Y."/>
            <person name="Saleh O."/>
            <person name="Blanc G."/>
            <person name="Decker E.L."/>
            <person name="van Gessel N."/>
            <person name="Grimwood J."/>
            <person name="Hayes R.D."/>
            <person name="Graham S.W."/>
            <person name="Gunter L.E."/>
            <person name="McDaniel S.F."/>
            <person name="Hoernstein S.N.W."/>
            <person name="Larsson A."/>
            <person name="Li F.W."/>
            <person name="Perroud P.F."/>
            <person name="Phillips J."/>
            <person name="Ranjan P."/>
            <person name="Rokshar D.S."/>
            <person name="Rothfels C.J."/>
            <person name="Schneider L."/>
            <person name="Shu S."/>
            <person name="Stevenson D.W."/>
            <person name="Thummler F."/>
            <person name="Tillich M."/>
            <person name="Villarreal Aguilar J.C."/>
            <person name="Widiez T."/>
            <person name="Wong G.K."/>
            <person name="Wymore A."/>
            <person name="Zhang Y."/>
            <person name="Zimmer A.D."/>
            <person name="Quatrano R.S."/>
            <person name="Mayer K.F.X."/>
            <person name="Goodstein D."/>
            <person name="Casacuberta J.M."/>
            <person name="Vandepoele K."/>
            <person name="Reski R."/>
            <person name="Cuming A.C."/>
            <person name="Tuskan G.A."/>
            <person name="Maumus F."/>
            <person name="Salse J."/>
            <person name="Schmutz J."/>
            <person name="Rensing S.A."/>
        </authorList>
    </citation>
    <scope>NUCLEOTIDE SEQUENCE [LARGE SCALE GENOMIC DNA]</scope>
    <source>
        <strain evidence="1 2">cv. Gransden 2004</strain>
    </source>
</reference>
<evidence type="ECO:0000313" key="2">
    <source>
        <dbReference type="Proteomes" id="UP000006727"/>
    </source>
</evidence>
<proteinExistence type="predicted"/>
<dbReference type="Proteomes" id="UP000006727">
    <property type="component" value="Chromosome 17"/>
</dbReference>
<name>A0A7I4BGE5_PHYPA</name>
<sequence length="43" mass="5029">MIRDYVYLEYEVPMTLGVKARRIILYVKDVLLSGILLLEGKDE</sequence>
<dbReference type="InParanoid" id="A0A7I4BGE5"/>
<evidence type="ECO:0000313" key="1">
    <source>
        <dbReference type="EnsemblPlants" id="Pp3c17_9910V3.2"/>
    </source>
</evidence>
<dbReference type="EnsemblPlants" id="Pp3c17_9910V3.2">
    <property type="protein sequence ID" value="Pp3c17_9910V3.2"/>
    <property type="gene ID" value="Pp3c17_9910"/>
</dbReference>
<accession>A0A7I4BGE5</accession>
<protein>
    <submittedName>
        <fullName evidence="1">Uncharacterized protein</fullName>
    </submittedName>
</protein>
<reference evidence="1 2" key="1">
    <citation type="journal article" date="2008" name="Science">
        <title>The Physcomitrella genome reveals evolutionary insights into the conquest of land by plants.</title>
        <authorList>
            <person name="Rensing S."/>
            <person name="Lang D."/>
            <person name="Zimmer A."/>
            <person name="Terry A."/>
            <person name="Salamov A."/>
            <person name="Shapiro H."/>
            <person name="Nishiyama T."/>
            <person name="Perroud P.-F."/>
            <person name="Lindquist E."/>
            <person name="Kamisugi Y."/>
            <person name="Tanahashi T."/>
            <person name="Sakakibara K."/>
            <person name="Fujita T."/>
            <person name="Oishi K."/>
            <person name="Shin-I T."/>
            <person name="Kuroki Y."/>
            <person name="Toyoda A."/>
            <person name="Suzuki Y."/>
            <person name="Hashimoto A."/>
            <person name="Yamaguchi K."/>
            <person name="Sugano A."/>
            <person name="Kohara Y."/>
            <person name="Fujiyama A."/>
            <person name="Anterola A."/>
            <person name="Aoki S."/>
            <person name="Ashton N."/>
            <person name="Barbazuk W.B."/>
            <person name="Barker E."/>
            <person name="Bennetzen J."/>
            <person name="Bezanilla M."/>
            <person name="Blankenship R."/>
            <person name="Cho S.H."/>
            <person name="Dutcher S."/>
            <person name="Estelle M."/>
            <person name="Fawcett J.A."/>
            <person name="Gundlach H."/>
            <person name="Hanada K."/>
            <person name="Heyl A."/>
            <person name="Hicks K.A."/>
            <person name="Hugh J."/>
            <person name="Lohr M."/>
            <person name="Mayer K."/>
            <person name="Melkozernov A."/>
            <person name="Murata T."/>
            <person name="Nelson D."/>
            <person name="Pils B."/>
            <person name="Prigge M."/>
            <person name="Reiss B."/>
            <person name="Renner T."/>
            <person name="Rombauts S."/>
            <person name="Rushton P."/>
            <person name="Sanderfoot A."/>
            <person name="Schween G."/>
            <person name="Shiu S.-H."/>
            <person name="Stueber K."/>
            <person name="Theodoulou F.L."/>
            <person name="Tu H."/>
            <person name="Van de Peer Y."/>
            <person name="Verrier P.J."/>
            <person name="Waters E."/>
            <person name="Wood A."/>
            <person name="Yang L."/>
            <person name="Cove D."/>
            <person name="Cuming A."/>
            <person name="Hasebe M."/>
            <person name="Lucas S."/>
            <person name="Mishler D.B."/>
            <person name="Reski R."/>
            <person name="Grigoriev I."/>
            <person name="Quatrano R.S."/>
            <person name="Boore J.L."/>
        </authorList>
    </citation>
    <scope>NUCLEOTIDE SEQUENCE [LARGE SCALE GENOMIC DNA]</scope>
    <source>
        <strain evidence="1 2">cv. Gransden 2004</strain>
    </source>
</reference>